<evidence type="ECO:0000259" key="1">
    <source>
        <dbReference type="Pfam" id="PF13229"/>
    </source>
</evidence>
<evidence type="ECO:0000313" key="2">
    <source>
        <dbReference type="EMBL" id="SMF49188.1"/>
    </source>
</evidence>
<dbReference type="OrthoDB" id="7292168at2"/>
<dbReference type="STRING" id="286727.SAMN02982917_2440"/>
<sequence>MTTTDQTAFFVSTKGNDSWSGRLAAPNAAGTDGPFASLEKARDAMRASDIDTTYVRGGTYRLNKTLTLDSHDDGHSFLAYKSETPVLSGGERVTGFTYEGKGLYSAKLSSANGLDVSIGGVRQHAAQTGDFDPDHAAISGWHVLKANSSGASKTSFNFSNGDIPSGLKPHAGLVVQTFDTERLKDDISHVKAIDQYHHTVTLDDAASYGLRTGGTYRVMNDASLIRDAGEFGWRASDGKLVVKPEHAGSFQSDGVVVARLGTLIKTSNASNVSIEGLTFADTRYDGSALSMQGGHGNSVGGNHFVNVGTAVSLDGTDDSRIAGNHMEQLGGNGVSMIHAANGNRIYANTIEHIGQITKGGAGIGAVGSSNTLVSHNDITDAPRYGVSFKEWDDGQLNRKNIVEFNKIHHVGQETADGGGIEMLGRSAQNMGSVIRGNEVIDTGGLATDGKGNWLTDHKGWGISLDDLTSGVVVRDNFVKGFAWAGIYVHGGDGNLLENNFGVASRPEDAFIRLEWVPKAGAEARPHDNMVIHNLAAGDMPIDQYWKLLSPGKLTMDGNVAANGRAYGPNDAVFNPGFRDSAHADYSLKDHSPVLSHGIHDLSWSSMGTDGYHADSSMAQFWDHAAY</sequence>
<dbReference type="Gene3D" id="2.160.20.10">
    <property type="entry name" value="Single-stranded right-handed beta-helix, Pectin lyase-like"/>
    <property type="match status" value="3"/>
</dbReference>
<dbReference type="AlphaFoldDB" id="A0A1X7FAY0"/>
<dbReference type="InterPro" id="IPR039448">
    <property type="entry name" value="Beta_helix"/>
</dbReference>
<dbReference type="SUPFAM" id="SSF51126">
    <property type="entry name" value="Pectin lyase-like"/>
    <property type="match status" value="1"/>
</dbReference>
<dbReference type="InterPro" id="IPR011050">
    <property type="entry name" value="Pectin_lyase_fold/virulence"/>
</dbReference>
<proteinExistence type="predicted"/>
<dbReference type="InterPro" id="IPR006626">
    <property type="entry name" value="PbH1"/>
</dbReference>
<name>A0A1X7FAY0_9PROT</name>
<accession>A0A1X7FAY0</accession>
<dbReference type="RefSeq" id="WP_085085607.1">
    <property type="nucleotide sequence ID" value="NZ_FXAK01000005.1"/>
</dbReference>
<dbReference type="PANTHER" id="PTHR36453">
    <property type="entry name" value="SECRETED PROTEIN-RELATED"/>
    <property type="match status" value="1"/>
</dbReference>
<evidence type="ECO:0000313" key="3">
    <source>
        <dbReference type="Proteomes" id="UP000192936"/>
    </source>
</evidence>
<reference evidence="2 3" key="1">
    <citation type="submission" date="2017-04" db="EMBL/GenBank/DDBJ databases">
        <authorList>
            <person name="Afonso C.L."/>
            <person name="Miller P.J."/>
            <person name="Scott M.A."/>
            <person name="Spackman E."/>
            <person name="Goraichik I."/>
            <person name="Dimitrov K.M."/>
            <person name="Suarez D.L."/>
            <person name="Swayne D.E."/>
        </authorList>
    </citation>
    <scope>NUCLEOTIDE SEQUENCE [LARGE SCALE GENOMIC DNA]</scope>
    <source>
        <strain evidence="2 3">A2P</strain>
    </source>
</reference>
<dbReference type="SMART" id="SM00710">
    <property type="entry name" value="PbH1"/>
    <property type="match status" value="7"/>
</dbReference>
<organism evidence="2 3">
    <name type="scientific">Azospirillum oryzae</name>
    <dbReference type="NCBI Taxonomy" id="286727"/>
    <lineage>
        <taxon>Bacteria</taxon>
        <taxon>Pseudomonadati</taxon>
        <taxon>Pseudomonadota</taxon>
        <taxon>Alphaproteobacteria</taxon>
        <taxon>Rhodospirillales</taxon>
        <taxon>Azospirillaceae</taxon>
        <taxon>Azospirillum</taxon>
    </lineage>
</organism>
<dbReference type="Pfam" id="PF13229">
    <property type="entry name" value="Beta_helix"/>
    <property type="match status" value="1"/>
</dbReference>
<gene>
    <name evidence="2" type="ORF">SAMN02982917_2440</name>
</gene>
<dbReference type="Proteomes" id="UP000192936">
    <property type="component" value="Unassembled WGS sequence"/>
</dbReference>
<dbReference type="InterPro" id="IPR012334">
    <property type="entry name" value="Pectin_lyas_fold"/>
</dbReference>
<dbReference type="PANTHER" id="PTHR36453:SF1">
    <property type="entry name" value="RIGHT HANDED BETA HELIX DOMAIN-CONTAINING PROTEIN"/>
    <property type="match status" value="1"/>
</dbReference>
<protein>
    <submittedName>
        <fullName evidence="2">Right handed beta helix region</fullName>
    </submittedName>
</protein>
<feature type="domain" description="Right handed beta helix" evidence="1">
    <location>
        <begin position="289"/>
        <end position="450"/>
    </location>
</feature>
<dbReference type="EMBL" id="FXAK01000005">
    <property type="protein sequence ID" value="SMF49188.1"/>
    <property type="molecule type" value="Genomic_DNA"/>
</dbReference>